<dbReference type="Proteomes" id="UP001501725">
    <property type="component" value="Unassembled WGS sequence"/>
</dbReference>
<dbReference type="InterPro" id="IPR032466">
    <property type="entry name" value="Metal_Hydrolase"/>
</dbReference>
<sequence>MLQNYLIKNVQVVNEGRIEARDVLLRDGRIARIAPQIGEPGFAVAEINGEGLHLLPGAIDDQVHFREPGLTHKATIGSEARAAVAGGVTSFMEMPNTQPPVFTQELLEDKYAIAAQSSLANYSFYMGTSNDNVDEVLRTNEKKADVCGVKIFMGASTGNLLVDNYLTIGRIFADSELLIATHCEEEPIIKANYARIKEEKGRLEAADHPLVRDEEACFESSFKAVQLAMKHNSRLHILHITTENELRLFTNMLPLSEKRITSEVCVHHLHFTADDYAKHGHDIKCNPAIKAPHHREALWQALLDDRLDVIATDHAPHLRSEKEGDYEHAHAGLPLVQHPLLLMLHYVKEGRIPLEKVVQKMSHAVADCFQIAGRGYIREGYWADLVLVDLAGKTEVTRDSLHYKCGWSPLEGSIFPARIEATFINGHRAYANGAFDASQQGMRLRFAR</sequence>
<dbReference type="PANTHER" id="PTHR43668:SF4">
    <property type="entry name" value="ALLANTOINASE"/>
    <property type="match status" value="1"/>
</dbReference>
<dbReference type="InterPro" id="IPR050138">
    <property type="entry name" value="DHOase/Allantoinase_Hydrolase"/>
</dbReference>
<evidence type="ECO:0000259" key="6">
    <source>
        <dbReference type="Pfam" id="PF01979"/>
    </source>
</evidence>
<evidence type="ECO:0000256" key="3">
    <source>
        <dbReference type="ARBA" id="ARBA00010286"/>
    </source>
</evidence>
<dbReference type="PROSITE" id="PS00483">
    <property type="entry name" value="DIHYDROOROTASE_2"/>
    <property type="match status" value="1"/>
</dbReference>
<evidence type="ECO:0000313" key="8">
    <source>
        <dbReference type="Proteomes" id="UP001501725"/>
    </source>
</evidence>
<reference evidence="8" key="1">
    <citation type="journal article" date="2019" name="Int. J. Syst. Evol. Microbiol.">
        <title>The Global Catalogue of Microorganisms (GCM) 10K type strain sequencing project: providing services to taxonomists for standard genome sequencing and annotation.</title>
        <authorList>
            <consortium name="The Broad Institute Genomics Platform"/>
            <consortium name="The Broad Institute Genome Sequencing Center for Infectious Disease"/>
            <person name="Wu L."/>
            <person name="Ma J."/>
        </authorList>
    </citation>
    <scope>NUCLEOTIDE SEQUENCE [LARGE SCALE GENOMIC DNA]</scope>
    <source>
        <strain evidence="8">JCM 17919</strain>
    </source>
</reference>
<dbReference type="InterPro" id="IPR011059">
    <property type="entry name" value="Metal-dep_hydrolase_composite"/>
</dbReference>
<gene>
    <name evidence="7" type="ORF">GCM10023184_27540</name>
</gene>
<evidence type="ECO:0000256" key="5">
    <source>
        <dbReference type="ARBA" id="ARBA00022801"/>
    </source>
</evidence>
<evidence type="ECO:0000256" key="2">
    <source>
        <dbReference type="ARBA" id="ARBA00002368"/>
    </source>
</evidence>
<evidence type="ECO:0000256" key="4">
    <source>
        <dbReference type="ARBA" id="ARBA00022723"/>
    </source>
</evidence>
<organism evidence="7 8">
    <name type="scientific">Flaviaesturariibacter amylovorans</name>
    <dbReference type="NCBI Taxonomy" id="1084520"/>
    <lineage>
        <taxon>Bacteria</taxon>
        <taxon>Pseudomonadati</taxon>
        <taxon>Bacteroidota</taxon>
        <taxon>Chitinophagia</taxon>
        <taxon>Chitinophagales</taxon>
        <taxon>Chitinophagaceae</taxon>
        <taxon>Flaviaestuariibacter</taxon>
    </lineage>
</organism>
<dbReference type="Gene3D" id="3.20.20.140">
    <property type="entry name" value="Metal-dependent hydrolases"/>
    <property type="match status" value="1"/>
</dbReference>
<evidence type="ECO:0000313" key="7">
    <source>
        <dbReference type="EMBL" id="GAA4333931.1"/>
    </source>
</evidence>
<dbReference type="RefSeq" id="WP_345256339.1">
    <property type="nucleotide sequence ID" value="NZ_BAABGY010000008.1"/>
</dbReference>
<dbReference type="PANTHER" id="PTHR43668">
    <property type="entry name" value="ALLANTOINASE"/>
    <property type="match status" value="1"/>
</dbReference>
<dbReference type="SUPFAM" id="SSF51556">
    <property type="entry name" value="Metallo-dependent hydrolases"/>
    <property type="match status" value="1"/>
</dbReference>
<dbReference type="InterPro" id="IPR002195">
    <property type="entry name" value="Dihydroorotase_CS"/>
</dbReference>
<keyword evidence="4" id="KW-0479">Metal-binding</keyword>
<dbReference type="InterPro" id="IPR006680">
    <property type="entry name" value="Amidohydro-rel"/>
</dbReference>
<dbReference type="CDD" id="cd01318">
    <property type="entry name" value="DHOase_IIb"/>
    <property type="match status" value="1"/>
</dbReference>
<dbReference type="Pfam" id="PF01979">
    <property type="entry name" value="Amidohydro_1"/>
    <property type="match status" value="1"/>
</dbReference>
<feature type="domain" description="Amidohydrolase-related" evidence="6">
    <location>
        <begin position="54"/>
        <end position="427"/>
    </location>
</feature>
<dbReference type="SUPFAM" id="SSF51338">
    <property type="entry name" value="Composite domain of metallo-dependent hydrolases"/>
    <property type="match status" value="1"/>
</dbReference>
<comment type="caution">
    <text evidence="7">The sequence shown here is derived from an EMBL/GenBank/DDBJ whole genome shotgun (WGS) entry which is preliminary data.</text>
</comment>
<comment type="cofactor">
    <cofactor evidence="1">
        <name>Zn(2+)</name>
        <dbReference type="ChEBI" id="CHEBI:29105"/>
    </cofactor>
</comment>
<keyword evidence="5" id="KW-0378">Hydrolase</keyword>
<comment type="function">
    <text evidence="2">Catalyzes the reversible cyclization of carbamoyl aspartate to dihydroorotate.</text>
</comment>
<protein>
    <submittedName>
        <fullName evidence="7">Dihydroorotase</fullName>
    </submittedName>
</protein>
<dbReference type="Gene3D" id="2.30.40.10">
    <property type="entry name" value="Urease, subunit C, domain 1"/>
    <property type="match status" value="1"/>
</dbReference>
<comment type="similarity">
    <text evidence="3">Belongs to the metallo-dependent hydrolases superfamily. DHOase family. Class I DHOase subfamily.</text>
</comment>
<evidence type="ECO:0000256" key="1">
    <source>
        <dbReference type="ARBA" id="ARBA00001947"/>
    </source>
</evidence>
<proteinExistence type="inferred from homology"/>
<name>A0ABP8H489_9BACT</name>
<keyword evidence="8" id="KW-1185">Reference proteome</keyword>
<dbReference type="EMBL" id="BAABGY010000008">
    <property type="protein sequence ID" value="GAA4333931.1"/>
    <property type="molecule type" value="Genomic_DNA"/>
</dbReference>
<dbReference type="NCBIfam" id="NF006688">
    <property type="entry name" value="PRK09236.1"/>
    <property type="match status" value="1"/>
</dbReference>
<accession>A0ABP8H489</accession>